<dbReference type="EMBL" id="OJIN01000084">
    <property type="protein sequence ID" value="SPD73208.1"/>
    <property type="molecule type" value="Genomic_DNA"/>
</dbReference>
<keyword evidence="2 11" id="KW-1003">Cell membrane</keyword>
<sequence>MSDTKKHINVYQQIITSGRIVIASMTICCLLYGLALLSFGRLVMQDSADGSLILNDHKETIGSELIAQGFTRPEYFWPRPSAVAYNASASAGSNFSPTNPALRHRAEAIITKMEAKAGNPIPADLVSASGSGLDPHITLAAARYQAARVAAARGLSDALVMGLLEKSAKSPGGPLTPDPVVNVLLINMALDRLKK</sequence>
<comment type="subunit">
    <text evidence="11">The system is composed of three essential subunits: KdpA, KdpB and KdpC.</text>
</comment>
<dbReference type="GO" id="GO:0016787">
    <property type="term" value="F:hydrolase activity"/>
    <property type="evidence" value="ECO:0007669"/>
    <property type="project" value="UniProtKB-KW"/>
</dbReference>
<dbReference type="NCBIfam" id="NF001454">
    <property type="entry name" value="PRK00315.1"/>
    <property type="match status" value="1"/>
</dbReference>
<comment type="function">
    <text evidence="11">Part of the high-affinity ATP-driven potassium transport (or Kdp) system, which catalyzes the hydrolysis of ATP coupled with the electrogenic transport of potassium into the cytoplasm. This subunit acts as a catalytic chaperone that increases the ATP-binding affinity of the ATP-hydrolyzing subunit KdpB by the formation of a transient KdpB/KdpC/ATP ternary complex.</text>
</comment>
<reference evidence="12" key="1">
    <citation type="submission" date="2018-01" db="EMBL/GenBank/DDBJ databases">
        <authorList>
            <person name="Regsiter A."/>
            <person name="William W."/>
        </authorList>
    </citation>
    <scope>NUCLEOTIDE SEQUENCE</scope>
    <source>
        <strain evidence="12">TRIP AH-1</strain>
    </source>
</reference>
<dbReference type="PANTHER" id="PTHR30042:SF2">
    <property type="entry name" value="POTASSIUM-TRANSPORTING ATPASE KDPC SUBUNIT"/>
    <property type="match status" value="1"/>
</dbReference>
<dbReference type="AlphaFoldDB" id="A0A445MUR6"/>
<gene>
    <name evidence="11 12" type="primary">kdpC</name>
    <name evidence="12" type="ORF">PITCH_A1740017</name>
</gene>
<evidence type="ECO:0000256" key="4">
    <source>
        <dbReference type="ARBA" id="ARBA00022692"/>
    </source>
</evidence>
<comment type="similarity">
    <text evidence="11">Belongs to the KdpC family.</text>
</comment>
<evidence type="ECO:0000256" key="6">
    <source>
        <dbReference type="ARBA" id="ARBA00022840"/>
    </source>
</evidence>
<evidence type="ECO:0000256" key="11">
    <source>
        <dbReference type="HAMAP-Rule" id="MF_00276"/>
    </source>
</evidence>
<keyword evidence="6 11" id="KW-0067">ATP-binding</keyword>
<organism evidence="12">
    <name type="scientific">uncultured Desulfobacterium sp</name>
    <dbReference type="NCBI Taxonomy" id="201089"/>
    <lineage>
        <taxon>Bacteria</taxon>
        <taxon>Pseudomonadati</taxon>
        <taxon>Thermodesulfobacteriota</taxon>
        <taxon>Desulfobacteria</taxon>
        <taxon>Desulfobacterales</taxon>
        <taxon>Desulfobacteriaceae</taxon>
        <taxon>Desulfobacterium</taxon>
        <taxon>environmental samples</taxon>
    </lineage>
</organism>
<feature type="transmembrane region" description="Helical" evidence="11">
    <location>
        <begin position="20"/>
        <end position="44"/>
    </location>
</feature>
<keyword evidence="5 11" id="KW-0547">Nucleotide-binding</keyword>
<dbReference type="InterPro" id="IPR003820">
    <property type="entry name" value="KdpC"/>
</dbReference>
<keyword evidence="3 11" id="KW-0633">Potassium transport</keyword>
<evidence type="ECO:0000256" key="5">
    <source>
        <dbReference type="ARBA" id="ARBA00022741"/>
    </source>
</evidence>
<keyword evidence="8 11" id="KW-1133">Transmembrane helix</keyword>
<evidence type="ECO:0000256" key="1">
    <source>
        <dbReference type="ARBA" id="ARBA00022448"/>
    </source>
</evidence>
<dbReference type="GO" id="GO:0005524">
    <property type="term" value="F:ATP binding"/>
    <property type="evidence" value="ECO:0007669"/>
    <property type="project" value="UniProtKB-UniRule"/>
</dbReference>
<dbReference type="PIRSF" id="PIRSF001296">
    <property type="entry name" value="K_ATPase_KdpC"/>
    <property type="match status" value="1"/>
</dbReference>
<evidence type="ECO:0000256" key="3">
    <source>
        <dbReference type="ARBA" id="ARBA00022538"/>
    </source>
</evidence>
<evidence type="ECO:0000256" key="7">
    <source>
        <dbReference type="ARBA" id="ARBA00022958"/>
    </source>
</evidence>
<protein>
    <recommendedName>
        <fullName evidence="11">Potassium-transporting ATPase KdpC subunit</fullName>
    </recommendedName>
    <alternativeName>
        <fullName evidence="11">ATP phosphohydrolase [potassium-transporting] C chain</fullName>
    </alternativeName>
    <alternativeName>
        <fullName evidence="11">Potassium-binding and translocating subunit C</fullName>
    </alternativeName>
    <alternativeName>
        <fullName evidence="11">Potassium-translocating ATPase C chain</fullName>
    </alternativeName>
</protein>
<proteinExistence type="inferred from homology"/>
<evidence type="ECO:0000256" key="8">
    <source>
        <dbReference type="ARBA" id="ARBA00022989"/>
    </source>
</evidence>
<keyword evidence="9 11" id="KW-0406">Ion transport</keyword>
<dbReference type="GO" id="GO:0005886">
    <property type="term" value="C:plasma membrane"/>
    <property type="evidence" value="ECO:0007669"/>
    <property type="project" value="UniProtKB-SubCell"/>
</dbReference>
<dbReference type="PANTHER" id="PTHR30042">
    <property type="entry name" value="POTASSIUM-TRANSPORTING ATPASE C CHAIN"/>
    <property type="match status" value="1"/>
</dbReference>
<keyword evidence="7 11" id="KW-0630">Potassium</keyword>
<evidence type="ECO:0000256" key="2">
    <source>
        <dbReference type="ARBA" id="ARBA00022475"/>
    </source>
</evidence>
<evidence type="ECO:0000313" key="12">
    <source>
        <dbReference type="EMBL" id="SPD73208.1"/>
    </source>
</evidence>
<keyword evidence="10 11" id="KW-0472">Membrane</keyword>
<accession>A0A445MUR6</accession>
<name>A0A445MUR6_9BACT</name>
<evidence type="ECO:0000256" key="10">
    <source>
        <dbReference type="ARBA" id="ARBA00023136"/>
    </source>
</evidence>
<keyword evidence="4 11" id="KW-0812">Transmembrane</keyword>
<evidence type="ECO:0000256" key="9">
    <source>
        <dbReference type="ARBA" id="ARBA00023065"/>
    </source>
</evidence>
<dbReference type="GO" id="GO:0008556">
    <property type="term" value="F:P-type potassium transmembrane transporter activity"/>
    <property type="evidence" value="ECO:0007669"/>
    <property type="project" value="InterPro"/>
</dbReference>
<dbReference type="Pfam" id="PF02669">
    <property type="entry name" value="KdpC"/>
    <property type="match status" value="1"/>
</dbReference>
<keyword evidence="12" id="KW-0378">Hydrolase</keyword>
<dbReference type="HAMAP" id="MF_00276">
    <property type="entry name" value="KdpC"/>
    <property type="match status" value="1"/>
</dbReference>
<comment type="subcellular location">
    <subcellularLocation>
        <location evidence="11">Cell membrane</location>
        <topology evidence="11">Single-pass membrane protein</topology>
    </subcellularLocation>
</comment>
<keyword evidence="1 11" id="KW-0813">Transport</keyword>